<evidence type="ECO:0000256" key="1">
    <source>
        <dbReference type="SAM" id="MobiDB-lite"/>
    </source>
</evidence>
<organism evidence="2 3">
    <name type="scientific">Ceraceosorus bombacis</name>
    <dbReference type="NCBI Taxonomy" id="401625"/>
    <lineage>
        <taxon>Eukaryota</taxon>
        <taxon>Fungi</taxon>
        <taxon>Dikarya</taxon>
        <taxon>Basidiomycota</taxon>
        <taxon>Ustilaginomycotina</taxon>
        <taxon>Exobasidiomycetes</taxon>
        <taxon>Ceraceosorales</taxon>
        <taxon>Ceraceosoraceae</taxon>
        <taxon>Ceraceosorus</taxon>
    </lineage>
</organism>
<feature type="region of interest" description="Disordered" evidence="1">
    <location>
        <begin position="1"/>
        <end position="39"/>
    </location>
</feature>
<evidence type="ECO:0000313" key="2">
    <source>
        <dbReference type="EMBL" id="CEH15353.1"/>
    </source>
</evidence>
<sequence length="65" mass="6739">MGQAGAARLGGDKSAVRPAAERAKAKKRSLVDSVGGQATSDSSLLLTSFAKREASEAYRSTKDIL</sequence>
<accession>A0A0P1BGJ8</accession>
<name>A0A0P1BGJ8_9BASI</name>
<protein>
    <submittedName>
        <fullName evidence="2">Uncharacterized protein</fullName>
    </submittedName>
</protein>
<dbReference type="AlphaFoldDB" id="A0A0P1BGJ8"/>
<dbReference type="EMBL" id="CCYA01000260">
    <property type="protein sequence ID" value="CEH15353.1"/>
    <property type="molecule type" value="Genomic_DNA"/>
</dbReference>
<feature type="compositionally biased region" description="Basic and acidic residues" evidence="1">
    <location>
        <begin position="10"/>
        <end position="23"/>
    </location>
</feature>
<evidence type="ECO:0000313" key="3">
    <source>
        <dbReference type="Proteomes" id="UP000054845"/>
    </source>
</evidence>
<reference evidence="2 3" key="1">
    <citation type="submission" date="2014-09" db="EMBL/GenBank/DDBJ databases">
        <authorList>
            <person name="Magalhaes I.L.F."/>
            <person name="Oliveira U."/>
            <person name="Santos F.R."/>
            <person name="Vidigal T.H.D.A."/>
            <person name="Brescovit A.D."/>
            <person name="Santos A.J."/>
        </authorList>
    </citation>
    <scope>NUCLEOTIDE SEQUENCE [LARGE SCALE GENOMIC DNA]</scope>
</reference>
<dbReference type="Proteomes" id="UP000054845">
    <property type="component" value="Unassembled WGS sequence"/>
</dbReference>
<proteinExistence type="predicted"/>
<keyword evidence="3" id="KW-1185">Reference proteome</keyword>